<evidence type="ECO:0000256" key="5">
    <source>
        <dbReference type="SAM" id="MobiDB-lite"/>
    </source>
</evidence>
<keyword evidence="2 4" id="KW-0479">Metal-binding</keyword>
<evidence type="ECO:0000313" key="8">
    <source>
        <dbReference type="Proteomes" id="UP001254564"/>
    </source>
</evidence>
<keyword evidence="7" id="KW-0560">Oxidoreductase</keyword>
<evidence type="ECO:0000256" key="4">
    <source>
        <dbReference type="PROSITE-ProRule" id="PRU00433"/>
    </source>
</evidence>
<feature type="compositionally biased region" description="Acidic residues" evidence="5">
    <location>
        <begin position="65"/>
        <end position="105"/>
    </location>
</feature>
<sequence>MSIYQQRQDLLGKLRRQLRYTAPALVLVASGGALEAMASDQSVYATSGEVPSTLLLASNHAEAQAEGEGEAQAEGEGEAQAEGEGEAQAEGEGEAQAEGEGEAEGSAEPNARTALVSRPDGYEPGYDESGDNPQSLIERGKALFNDASLSTNGLSCASCHGVDGRSGFQDTFNQPYPHQVSMGVNQFGMETVHADEMVQLCMVAPMAAEPLDWASDDLAALAAYVVHARARFAGEADGDCNVTM</sequence>
<evidence type="ECO:0000259" key="6">
    <source>
        <dbReference type="PROSITE" id="PS51007"/>
    </source>
</evidence>
<dbReference type="InterPro" id="IPR036909">
    <property type="entry name" value="Cyt_c-like_dom_sf"/>
</dbReference>
<feature type="domain" description="Cytochrome c" evidence="6">
    <location>
        <begin position="135"/>
        <end position="229"/>
    </location>
</feature>
<keyword evidence="7" id="KW-0575">Peroxidase</keyword>
<dbReference type="GO" id="GO:0004601">
    <property type="term" value="F:peroxidase activity"/>
    <property type="evidence" value="ECO:0007669"/>
    <property type="project" value="UniProtKB-KW"/>
</dbReference>
<keyword evidence="3 4" id="KW-0408">Iron</keyword>
<keyword evidence="1 4" id="KW-0349">Heme</keyword>
<dbReference type="InterPro" id="IPR009056">
    <property type="entry name" value="Cyt_c-like_dom"/>
</dbReference>
<feature type="region of interest" description="Disordered" evidence="5">
    <location>
        <begin position="60"/>
        <end position="135"/>
    </location>
</feature>
<dbReference type="PROSITE" id="PS51007">
    <property type="entry name" value="CYTC"/>
    <property type="match status" value="1"/>
</dbReference>
<evidence type="ECO:0000256" key="2">
    <source>
        <dbReference type="ARBA" id="ARBA00022723"/>
    </source>
</evidence>
<dbReference type="RefSeq" id="WP_309654516.1">
    <property type="nucleotide sequence ID" value="NZ_JARWAN010000001.1"/>
</dbReference>
<proteinExistence type="predicted"/>
<keyword evidence="8" id="KW-1185">Reference proteome</keyword>
<comment type="caution">
    <text evidence="7">The sequence shown here is derived from an EMBL/GenBank/DDBJ whole genome shotgun (WGS) entry which is preliminary data.</text>
</comment>
<accession>A0ABU1H247</accession>
<gene>
    <name evidence="7" type="ORF">QC823_01130</name>
</gene>
<name>A0ABU1H247_9GAMM</name>
<evidence type="ECO:0000256" key="3">
    <source>
        <dbReference type="ARBA" id="ARBA00023004"/>
    </source>
</evidence>
<dbReference type="Pfam" id="PF21342">
    <property type="entry name" value="SoxA-TsdA_cyt-c"/>
    <property type="match status" value="1"/>
</dbReference>
<evidence type="ECO:0000256" key="1">
    <source>
        <dbReference type="ARBA" id="ARBA00022617"/>
    </source>
</evidence>
<dbReference type="EMBL" id="JARWAN010000001">
    <property type="protein sequence ID" value="MDR5897598.1"/>
    <property type="molecule type" value="Genomic_DNA"/>
</dbReference>
<dbReference type="Proteomes" id="UP001254564">
    <property type="component" value="Unassembled WGS sequence"/>
</dbReference>
<protein>
    <submittedName>
        <fullName evidence="7">Cytochrome c peroxidase</fullName>
    </submittedName>
</protein>
<dbReference type="SUPFAM" id="SSF46626">
    <property type="entry name" value="Cytochrome c"/>
    <property type="match status" value="1"/>
</dbReference>
<organism evidence="7 8">
    <name type="scientific">Vreelandella vilamensis</name>
    <dbReference type="NCBI Taxonomy" id="531309"/>
    <lineage>
        <taxon>Bacteria</taxon>
        <taxon>Pseudomonadati</taxon>
        <taxon>Pseudomonadota</taxon>
        <taxon>Gammaproteobacteria</taxon>
        <taxon>Oceanospirillales</taxon>
        <taxon>Halomonadaceae</taxon>
        <taxon>Vreelandella</taxon>
    </lineage>
</organism>
<dbReference type="Gene3D" id="1.10.760.10">
    <property type="entry name" value="Cytochrome c-like domain"/>
    <property type="match status" value="1"/>
</dbReference>
<reference evidence="7 8" key="1">
    <citation type="submission" date="2023-04" db="EMBL/GenBank/DDBJ databases">
        <title>A long-awaited taxogenomic arrangement of the family Halomonadaceae.</title>
        <authorList>
            <person name="De La Haba R."/>
            <person name="Chuvochina M."/>
            <person name="Wittouck S."/>
            <person name="Arahal D.R."/>
            <person name="Sanchez-Porro C."/>
            <person name="Hugenholtz P."/>
            <person name="Ventosa A."/>
        </authorList>
    </citation>
    <scope>NUCLEOTIDE SEQUENCE [LARGE SCALE GENOMIC DNA]</scope>
    <source>
        <strain evidence="7 8">DSM 21020</strain>
    </source>
</reference>
<evidence type="ECO:0000313" key="7">
    <source>
        <dbReference type="EMBL" id="MDR5897598.1"/>
    </source>
</evidence>